<evidence type="ECO:0000313" key="18">
    <source>
        <dbReference type="Proteomes" id="UP000276301"/>
    </source>
</evidence>
<evidence type="ECO:0000256" key="13">
    <source>
        <dbReference type="ARBA" id="ARBA00023285"/>
    </source>
</evidence>
<dbReference type="InterPro" id="IPR016037">
    <property type="entry name" value="DHQ_synth_AroB"/>
</dbReference>
<dbReference type="HAMAP" id="MF_00110">
    <property type="entry name" value="DHQ_synthase"/>
    <property type="match status" value="1"/>
</dbReference>
<comment type="caution">
    <text evidence="14">Lacks conserved residue(s) required for the propagation of feature annotation.</text>
</comment>
<evidence type="ECO:0000256" key="10">
    <source>
        <dbReference type="ARBA" id="ARBA00023027"/>
    </source>
</evidence>
<dbReference type="PANTHER" id="PTHR43622:SF7">
    <property type="entry name" value="3-DEHYDROQUINATE SYNTHASE, CHLOROPLASTIC"/>
    <property type="match status" value="1"/>
</dbReference>
<feature type="binding site" evidence="14">
    <location>
        <begin position="113"/>
        <end position="117"/>
    </location>
    <ligand>
        <name>NAD(+)</name>
        <dbReference type="ChEBI" id="CHEBI:57540"/>
    </ligand>
</feature>
<feature type="binding site" evidence="14">
    <location>
        <position position="159"/>
    </location>
    <ligand>
        <name>NAD(+)</name>
        <dbReference type="ChEBI" id="CHEBI:57540"/>
    </ligand>
</feature>
<keyword evidence="18" id="KW-1185">Reference proteome</keyword>
<gene>
    <name evidence="14 17" type="primary">aroB</name>
    <name evidence="17" type="ORF">D4A47_01800</name>
</gene>
<comment type="subcellular location">
    <subcellularLocation>
        <location evidence="14">Cytoplasm</location>
    </subcellularLocation>
</comment>
<organism evidence="17 18">
    <name type="scientific">Anaerotruncus massiliensis</name>
    <name type="common">ex Liu et al. 2021</name>
    <dbReference type="NCBI Taxonomy" id="2321404"/>
    <lineage>
        <taxon>Bacteria</taxon>
        <taxon>Bacillati</taxon>
        <taxon>Bacillota</taxon>
        <taxon>Clostridia</taxon>
        <taxon>Eubacteriales</taxon>
        <taxon>Oscillospiraceae</taxon>
        <taxon>Anaerotruncus</taxon>
    </lineage>
</organism>
<feature type="binding site" evidence="14">
    <location>
        <position position="249"/>
    </location>
    <ligand>
        <name>Zn(2+)</name>
        <dbReference type="ChEBI" id="CHEBI:29105"/>
    </ligand>
</feature>
<feature type="binding site" evidence="14">
    <location>
        <position position="150"/>
    </location>
    <ligand>
        <name>NAD(+)</name>
        <dbReference type="ChEBI" id="CHEBI:57540"/>
    </ligand>
</feature>
<dbReference type="GO" id="GO:0008652">
    <property type="term" value="P:amino acid biosynthetic process"/>
    <property type="evidence" value="ECO:0007669"/>
    <property type="project" value="UniProtKB-KW"/>
</dbReference>
<comment type="cofactor">
    <cofactor evidence="2 14">
        <name>NAD(+)</name>
        <dbReference type="ChEBI" id="CHEBI:57540"/>
    </cofactor>
</comment>
<dbReference type="InterPro" id="IPR056179">
    <property type="entry name" value="DHQS_C"/>
</dbReference>
<evidence type="ECO:0000259" key="15">
    <source>
        <dbReference type="Pfam" id="PF01761"/>
    </source>
</evidence>
<accession>A0A498CUT4</accession>
<dbReference type="FunFam" id="3.40.50.1970:FF:000007">
    <property type="entry name" value="Pentafunctional AROM polypeptide"/>
    <property type="match status" value="1"/>
</dbReference>
<evidence type="ECO:0000256" key="8">
    <source>
        <dbReference type="ARBA" id="ARBA00022741"/>
    </source>
</evidence>
<feature type="binding site" evidence="14">
    <location>
        <position position="265"/>
    </location>
    <ligand>
        <name>Zn(2+)</name>
        <dbReference type="ChEBI" id="CHEBI:29105"/>
    </ligand>
</feature>
<dbReference type="GO" id="GO:0009423">
    <property type="term" value="P:chorismate biosynthetic process"/>
    <property type="evidence" value="ECO:0007669"/>
    <property type="project" value="UniProtKB-UniRule"/>
</dbReference>
<reference evidence="17 18" key="1">
    <citation type="submission" date="2018-10" db="EMBL/GenBank/DDBJ databases">
        <title>Anaerotruncus faecis sp. nov., isolated from human feces.</title>
        <authorList>
            <person name="Wang Y.-J."/>
        </authorList>
    </citation>
    <scope>NUCLEOTIDE SEQUENCE [LARGE SCALE GENOMIC DNA]</scope>
    <source>
        <strain evidence="17 18">22A2-44</strain>
    </source>
</reference>
<dbReference type="CDD" id="cd08195">
    <property type="entry name" value="DHQS"/>
    <property type="match status" value="1"/>
</dbReference>
<keyword evidence="12 14" id="KW-0456">Lyase</keyword>
<dbReference type="SUPFAM" id="SSF56796">
    <property type="entry name" value="Dehydroquinate synthase-like"/>
    <property type="match status" value="1"/>
</dbReference>
<dbReference type="Gene3D" id="3.40.50.1970">
    <property type="match status" value="1"/>
</dbReference>
<dbReference type="Gene3D" id="1.20.1090.10">
    <property type="entry name" value="Dehydroquinate synthase-like - alpha domain"/>
    <property type="match status" value="1"/>
</dbReference>
<feature type="domain" description="3-dehydroquinate synthase C-terminal" evidence="16">
    <location>
        <begin position="189"/>
        <end position="323"/>
    </location>
</feature>
<dbReference type="GO" id="GO:0009073">
    <property type="term" value="P:aromatic amino acid family biosynthetic process"/>
    <property type="evidence" value="ECO:0007669"/>
    <property type="project" value="UniProtKB-KW"/>
</dbReference>
<dbReference type="RefSeq" id="WP_121585846.1">
    <property type="nucleotide sequence ID" value="NZ_RCHT01000001.1"/>
</dbReference>
<dbReference type="EC" id="4.2.3.4" evidence="5 14"/>
<keyword evidence="11 14" id="KW-0057">Aromatic amino acid biosynthesis</keyword>
<evidence type="ECO:0000256" key="11">
    <source>
        <dbReference type="ARBA" id="ARBA00023141"/>
    </source>
</evidence>
<proteinExistence type="inferred from homology"/>
<dbReference type="GO" id="GO:0005737">
    <property type="term" value="C:cytoplasm"/>
    <property type="evidence" value="ECO:0007669"/>
    <property type="project" value="UniProtKB-SubCell"/>
</dbReference>
<dbReference type="Pfam" id="PF24621">
    <property type="entry name" value="DHQS_C"/>
    <property type="match status" value="1"/>
</dbReference>
<protein>
    <recommendedName>
        <fullName evidence="5 14">3-dehydroquinate synthase</fullName>
        <shortName evidence="14">DHQS</shortName>
        <ecNumber evidence="5 14">4.2.3.4</ecNumber>
    </recommendedName>
</protein>
<dbReference type="InterPro" id="IPR050071">
    <property type="entry name" value="Dehydroquinate_synthase"/>
</dbReference>
<evidence type="ECO:0000256" key="14">
    <source>
        <dbReference type="HAMAP-Rule" id="MF_00110"/>
    </source>
</evidence>
<feature type="binding site" evidence="14">
    <location>
        <position position="192"/>
    </location>
    <ligand>
        <name>Zn(2+)</name>
        <dbReference type="ChEBI" id="CHEBI:29105"/>
    </ligand>
</feature>
<comment type="catalytic activity">
    <reaction evidence="1 14">
        <text>7-phospho-2-dehydro-3-deoxy-D-arabino-heptonate = 3-dehydroquinate + phosphate</text>
        <dbReference type="Rhea" id="RHEA:21968"/>
        <dbReference type="ChEBI" id="CHEBI:32364"/>
        <dbReference type="ChEBI" id="CHEBI:43474"/>
        <dbReference type="ChEBI" id="CHEBI:58394"/>
        <dbReference type="EC" id="4.2.3.4"/>
    </reaction>
</comment>
<evidence type="ECO:0000256" key="6">
    <source>
        <dbReference type="ARBA" id="ARBA00022605"/>
    </source>
</evidence>
<dbReference type="Proteomes" id="UP000276301">
    <property type="component" value="Unassembled WGS sequence"/>
</dbReference>
<feature type="binding site" evidence="14">
    <location>
        <begin position="137"/>
        <end position="138"/>
    </location>
    <ligand>
        <name>NAD(+)</name>
        <dbReference type="ChEBI" id="CHEBI:57540"/>
    </ligand>
</feature>
<evidence type="ECO:0000256" key="3">
    <source>
        <dbReference type="ARBA" id="ARBA00001947"/>
    </source>
</evidence>
<dbReference type="GO" id="GO:0003856">
    <property type="term" value="F:3-dehydroquinate synthase activity"/>
    <property type="evidence" value="ECO:0007669"/>
    <property type="project" value="UniProtKB-UniRule"/>
</dbReference>
<evidence type="ECO:0000256" key="5">
    <source>
        <dbReference type="ARBA" id="ARBA00013031"/>
    </source>
</evidence>
<comment type="pathway">
    <text evidence="4 14">Metabolic intermediate biosynthesis; chorismate biosynthesis; chorismate from D-erythrose 4-phosphate and phosphoenolpyruvate: step 2/7.</text>
</comment>
<comment type="function">
    <text evidence="14">Catalyzes the conversion of 3-deoxy-D-arabino-heptulosonate 7-phosphate (DAHP) to dehydroquinate (DHQ).</text>
</comment>
<evidence type="ECO:0000256" key="7">
    <source>
        <dbReference type="ARBA" id="ARBA00022723"/>
    </source>
</evidence>
<evidence type="ECO:0000256" key="9">
    <source>
        <dbReference type="ARBA" id="ARBA00022833"/>
    </source>
</evidence>
<evidence type="ECO:0000313" key="17">
    <source>
        <dbReference type="EMBL" id="RLL14739.1"/>
    </source>
</evidence>
<keyword evidence="13 14" id="KW-0170">Cobalt</keyword>
<keyword evidence="14" id="KW-0963">Cytoplasm</keyword>
<comment type="caution">
    <text evidence="17">The sequence shown here is derived from an EMBL/GenBank/DDBJ whole genome shotgun (WGS) entry which is preliminary data.</text>
</comment>
<comment type="cofactor">
    <cofactor evidence="3">
        <name>Zn(2+)</name>
        <dbReference type="ChEBI" id="CHEBI:29105"/>
    </cofactor>
</comment>
<sequence>MKTIHVAAGRPYDIRIGGGLLRELPALLTGICGERRPRLALITDDRVNALADGARRPVPDLQAALEAAGYPVCKFVFPNGEASKTLDTVQKVYGFLSANSITRTDLILAVGGGVVGDLAGFAAATWLRGVSFVQVPTTLLAMVDSSVGGKTGVDIPEGKNLVGAFWQPSFVACDTDMLSFLPAETFADGMAEVIKYGAILDESLFSLLEAGAPGDRLREIIARCVDLKRQVVEEDERDRGLRQILNFGHTFGHAIEKESAFSVTHGQGVAIGMALMARACERVGLTPAGTADRIARCCALHGLPTRTDYPLETLCAHAMGDKKRAGDRLTLVTLERLGKATLHPVGAAELPDFMKGGAGR</sequence>
<comment type="similarity">
    <text evidence="14">Belongs to the sugar phosphate cyclases superfamily. Dehydroquinate synthase family.</text>
</comment>
<name>A0A498CUT4_9FIRM</name>
<keyword evidence="7 14" id="KW-0479">Metal-binding</keyword>
<dbReference type="NCBIfam" id="TIGR01357">
    <property type="entry name" value="aroB"/>
    <property type="match status" value="1"/>
</dbReference>
<keyword evidence="10 14" id="KW-0520">NAD</keyword>
<dbReference type="GO" id="GO:0046872">
    <property type="term" value="F:metal ion binding"/>
    <property type="evidence" value="ECO:0007669"/>
    <property type="project" value="UniProtKB-KW"/>
</dbReference>
<dbReference type="EMBL" id="RCHT01000001">
    <property type="protein sequence ID" value="RLL14739.1"/>
    <property type="molecule type" value="Genomic_DNA"/>
</dbReference>
<evidence type="ECO:0000256" key="1">
    <source>
        <dbReference type="ARBA" id="ARBA00001393"/>
    </source>
</evidence>
<evidence type="ECO:0000256" key="12">
    <source>
        <dbReference type="ARBA" id="ARBA00023239"/>
    </source>
</evidence>
<evidence type="ECO:0000256" key="2">
    <source>
        <dbReference type="ARBA" id="ARBA00001911"/>
    </source>
</evidence>
<dbReference type="AlphaFoldDB" id="A0A498CUT4"/>
<comment type="cofactor">
    <cofactor evidence="14">
        <name>Co(2+)</name>
        <dbReference type="ChEBI" id="CHEBI:48828"/>
    </cofactor>
    <cofactor evidence="14">
        <name>Zn(2+)</name>
        <dbReference type="ChEBI" id="CHEBI:29105"/>
    </cofactor>
    <text evidence="14">Binds 1 divalent metal cation per subunit. Can use either Co(2+) or Zn(2+).</text>
</comment>
<keyword evidence="9 14" id="KW-0862">Zinc</keyword>
<dbReference type="InterPro" id="IPR030960">
    <property type="entry name" value="DHQS/DOIS_N"/>
</dbReference>
<dbReference type="UniPathway" id="UPA00053">
    <property type="reaction ID" value="UER00085"/>
</dbReference>
<dbReference type="PANTHER" id="PTHR43622">
    <property type="entry name" value="3-DEHYDROQUINATE SYNTHASE"/>
    <property type="match status" value="1"/>
</dbReference>
<keyword evidence="6 14" id="KW-0028">Amino-acid biosynthesis</keyword>
<evidence type="ECO:0000256" key="4">
    <source>
        <dbReference type="ARBA" id="ARBA00004661"/>
    </source>
</evidence>
<dbReference type="GO" id="GO:0000166">
    <property type="term" value="F:nucleotide binding"/>
    <property type="evidence" value="ECO:0007669"/>
    <property type="project" value="UniProtKB-KW"/>
</dbReference>
<keyword evidence="8 14" id="KW-0547">Nucleotide-binding</keyword>
<dbReference type="Pfam" id="PF01761">
    <property type="entry name" value="DHQ_synthase"/>
    <property type="match status" value="1"/>
</dbReference>
<evidence type="ECO:0000259" key="16">
    <source>
        <dbReference type="Pfam" id="PF24621"/>
    </source>
</evidence>
<feature type="domain" description="3-dehydroquinate synthase N-terminal" evidence="15">
    <location>
        <begin position="75"/>
        <end position="186"/>
    </location>
</feature>